<dbReference type="EMBL" id="LRBV02000008">
    <property type="status" value="NOT_ANNOTATED_CDS"/>
    <property type="molecule type" value="Genomic_DNA"/>
</dbReference>
<evidence type="ECO:0000313" key="1">
    <source>
        <dbReference type="EnsemblPlants" id="QL08p009965:mrna"/>
    </source>
</evidence>
<reference evidence="1" key="2">
    <citation type="submission" date="2021-01" db="UniProtKB">
        <authorList>
            <consortium name="EnsemblPlants"/>
        </authorList>
    </citation>
    <scope>IDENTIFICATION</scope>
</reference>
<dbReference type="AlphaFoldDB" id="A0A7N2M8W1"/>
<organism evidence="1 2">
    <name type="scientific">Quercus lobata</name>
    <name type="common">Valley oak</name>
    <dbReference type="NCBI Taxonomy" id="97700"/>
    <lineage>
        <taxon>Eukaryota</taxon>
        <taxon>Viridiplantae</taxon>
        <taxon>Streptophyta</taxon>
        <taxon>Embryophyta</taxon>
        <taxon>Tracheophyta</taxon>
        <taxon>Spermatophyta</taxon>
        <taxon>Magnoliopsida</taxon>
        <taxon>eudicotyledons</taxon>
        <taxon>Gunneridae</taxon>
        <taxon>Pentapetalae</taxon>
        <taxon>rosids</taxon>
        <taxon>fabids</taxon>
        <taxon>Fagales</taxon>
        <taxon>Fagaceae</taxon>
        <taxon>Quercus</taxon>
    </lineage>
</organism>
<accession>A0A7N2M8W1</accession>
<dbReference type="EnsemblPlants" id="QL08p009965:mrna">
    <property type="protein sequence ID" value="QL08p009965:mrna"/>
    <property type="gene ID" value="QL08p009965"/>
</dbReference>
<proteinExistence type="predicted"/>
<dbReference type="InParanoid" id="A0A7N2M8W1"/>
<evidence type="ECO:0000313" key="2">
    <source>
        <dbReference type="Proteomes" id="UP000594261"/>
    </source>
</evidence>
<dbReference type="Gramene" id="QL08p009965:mrna">
    <property type="protein sequence ID" value="QL08p009965:mrna"/>
    <property type="gene ID" value="QL08p009965"/>
</dbReference>
<keyword evidence="2" id="KW-1185">Reference proteome</keyword>
<reference evidence="1 2" key="1">
    <citation type="journal article" date="2016" name="G3 (Bethesda)">
        <title>First Draft Assembly and Annotation of the Genome of a California Endemic Oak Quercus lobata Nee (Fagaceae).</title>
        <authorList>
            <person name="Sork V.L."/>
            <person name="Fitz-Gibbon S.T."/>
            <person name="Puiu D."/>
            <person name="Crepeau M."/>
            <person name="Gugger P.F."/>
            <person name="Sherman R."/>
            <person name="Stevens K."/>
            <person name="Langley C.H."/>
            <person name="Pellegrini M."/>
            <person name="Salzberg S.L."/>
        </authorList>
    </citation>
    <scope>NUCLEOTIDE SEQUENCE [LARGE SCALE GENOMIC DNA]</scope>
    <source>
        <strain evidence="1 2">cv. SW786</strain>
    </source>
</reference>
<sequence>MVGSPSIPVSLKSFKRLVHVVNKKQHATPMQGGGLALLCKANCSVDVQSYSENHIDAIVDHGFDDA</sequence>
<name>A0A7N2M8W1_QUELO</name>
<protein>
    <submittedName>
        <fullName evidence="1">Uncharacterized protein</fullName>
    </submittedName>
</protein>
<dbReference type="Proteomes" id="UP000594261">
    <property type="component" value="Chromosome 8"/>
</dbReference>